<dbReference type="EMBL" id="JAUJWU010000004">
    <property type="protein sequence ID" value="MDN7246827.1"/>
    <property type="molecule type" value="Genomic_DNA"/>
</dbReference>
<protein>
    <submittedName>
        <fullName evidence="2">GNAT family N-acetyltransferase</fullName>
    </submittedName>
</protein>
<dbReference type="RefSeq" id="WP_301857198.1">
    <property type="nucleotide sequence ID" value="NZ_JAUJWU010000004.1"/>
</dbReference>
<feature type="domain" description="N-acetyltransferase" evidence="1">
    <location>
        <begin position="1"/>
        <end position="140"/>
    </location>
</feature>
<dbReference type="InterPro" id="IPR016181">
    <property type="entry name" value="Acyl_CoA_acyltransferase"/>
</dbReference>
<proteinExistence type="predicted"/>
<dbReference type="InterPro" id="IPR000182">
    <property type="entry name" value="GNAT_dom"/>
</dbReference>
<dbReference type="SUPFAM" id="SSF55729">
    <property type="entry name" value="Acyl-CoA N-acyltransferases (Nat)"/>
    <property type="match status" value="1"/>
</dbReference>
<comment type="caution">
    <text evidence="2">The sequence shown here is derived from an EMBL/GenBank/DDBJ whole genome shotgun (WGS) entry which is preliminary data.</text>
</comment>
<dbReference type="PROSITE" id="PS51186">
    <property type="entry name" value="GNAT"/>
    <property type="match status" value="1"/>
</dbReference>
<dbReference type="Pfam" id="PF00583">
    <property type="entry name" value="Acetyltransf_1"/>
    <property type="match status" value="1"/>
</dbReference>
<gene>
    <name evidence="2" type="ORF">QWY13_15155</name>
</gene>
<reference evidence="2 3" key="1">
    <citation type="submission" date="2023-07" db="EMBL/GenBank/DDBJ databases">
        <title>Novel species in genus Planococcus.</title>
        <authorList>
            <person name="Ning S."/>
        </authorList>
    </citation>
    <scope>NUCLEOTIDE SEQUENCE [LARGE SCALE GENOMIC DNA]</scope>
    <source>
        <strain evidence="2 3">N017</strain>
    </source>
</reference>
<name>A0ABT8NG26_9BACL</name>
<accession>A0ABT8NG26</accession>
<evidence type="ECO:0000313" key="2">
    <source>
        <dbReference type="EMBL" id="MDN7246827.1"/>
    </source>
</evidence>
<sequence length="140" mass="16384">MNIVKQEVPEDRDFIRNKVIEHNVASLPGEKKSPKEQVSFIARNDEGEIIGGITGTAYWEHMHIDFLWVDPEARGRRIAEELMHQLEHYSRSQACYLMVVETFSFQAPGFYKKQGFCEFGVLENHPKGHSKHYFEKRLMD</sequence>
<dbReference type="Proteomes" id="UP001172142">
    <property type="component" value="Unassembled WGS sequence"/>
</dbReference>
<dbReference type="Gene3D" id="3.40.630.30">
    <property type="match status" value="1"/>
</dbReference>
<keyword evidence="3" id="KW-1185">Reference proteome</keyword>
<organism evidence="2 3">
    <name type="scientific">Planococcus shenhongbingii</name>
    <dbReference type="NCBI Taxonomy" id="3058398"/>
    <lineage>
        <taxon>Bacteria</taxon>
        <taxon>Bacillati</taxon>
        <taxon>Bacillota</taxon>
        <taxon>Bacilli</taxon>
        <taxon>Bacillales</taxon>
        <taxon>Caryophanaceae</taxon>
        <taxon>Planococcus</taxon>
    </lineage>
</organism>
<dbReference type="CDD" id="cd04301">
    <property type="entry name" value="NAT_SF"/>
    <property type="match status" value="1"/>
</dbReference>
<evidence type="ECO:0000259" key="1">
    <source>
        <dbReference type="PROSITE" id="PS51186"/>
    </source>
</evidence>
<evidence type="ECO:0000313" key="3">
    <source>
        <dbReference type="Proteomes" id="UP001172142"/>
    </source>
</evidence>